<gene>
    <name evidence="2" type="ORF">M440DRAFT_1255986</name>
</gene>
<organism evidence="2 3">
    <name type="scientific">Trichoderma longibrachiatum ATCC 18648</name>
    <dbReference type="NCBI Taxonomy" id="983965"/>
    <lineage>
        <taxon>Eukaryota</taxon>
        <taxon>Fungi</taxon>
        <taxon>Dikarya</taxon>
        <taxon>Ascomycota</taxon>
        <taxon>Pezizomycotina</taxon>
        <taxon>Sordariomycetes</taxon>
        <taxon>Hypocreomycetidae</taxon>
        <taxon>Hypocreales</taxon>
        <taxon>Hypocreaceae</taxon>
        <taxon>Trichoderma</taxon>
    </lineage>
</organism>
<feature type="compositionally biased region" description="Basic and acidic residues" evidence="1">
    <location>
        <begin position="180"/>
        <end position="195"/>
    </location>
</feature>
<name>A0A2T4C1S7_TRILO</name>
<sequence>MAIGANRARTSSILGRAGIAAQQRQSRHALSMEAAFSASGGMTMTSLSSTDLGKAFRPVVGKMRVGLWGRGSWPFLCIVLESCQLFLVRCEPDGWTDRLALEGIPDPGRTPEQTGSPLRRLREDASSLDLLRSNHRPCRCLPLLFFCWCGREQRDAGEGGRKDVKQTRHPGNSPDTTSSDEPKVTAETMRAKVKQEGHAAECIAALSRHGLIGGRSLSEPQQTSLSRHQPANPSLANCQ</sequence>
<dbReference type="Proteomes" id="UP000240760">
    <property type="component" value="Unassembled WGS sequence"/>
</dbReference>
<evidence type="ECO:0000313" key="2">
    <source>
        <dbReference type="EMBL" id="PTB75509.1"/>
    </source>
</evidence>
<feature type="region of interest" description="Disordered" evidence="1">
    <location>
        <begin position="156"/>
        <end position="195"/>
    </location>
</feature>
<feature type="compositionally biased region" description="Basic and acidic residues" evidence="1">
    <location>
        <begin position="156"/>
        <end position="166"/>
    </location>
</feature>
<reference evidence="2 3" key="1">
    <citation type="submission" date="2016-07" db="EMBL/GenBank/DDBJ databases">
        <title>Multiple horizontal gene transfer events from other fungi enriched the ability of initially mycotrophic Trichoderma (Ascomycota) to feed on dead plant biomass.</title>
        <authorList>
            <consortium name="DOE Joint Genome Institute"/>
            <person name="Aerts A."/>
            <person name="Atanasova L."/>
            <person name="Chenthamara K."/>
            <person name="Zhang J."/>
            <person name="Grujic M."/>
            <person name="Henrissat B."/>
            <person name="Kuo A."/>
            <person name="Salamov A."/>
            <person name="Lipzen A."/>
            <person name="Labutti K."/>
            <person name="Barry K."/>
            <person name="Miao Y."/>
            <person name="Rahimi M.J."/>
            <person name="Shen Q."/>
            <person name="Grigoriev I.V."/>
            <person name="Kubicek C.P."/>
            <person name="Druzhinina I.S."/>
        </authorList>
    </citation>
    <scope>NUCLEOTIDE SEQUENCE [LARGE SCALE GENOMIC DNA]</scope>
    <source>
        <strain evidence="2 3">ATCC 18648</strain>
    </source>
</reference>
<feature type="compositionally biased region" description="Polar residues" evidence="1">
    <location>
        <begin position="218"/>
        <end position="239"/>
    </location>
</feature>
<dbReference type="EMBL" id="KZ679133">
    <property type="protein sequence ID" value="PTB75509.1"/>
    <property type="molecule type" value="Genomic_DNA"/>
</dbReference>
<protein>
    <submittedName>
        <fullName evidence="2">Uncharacterized protein</fullName>
    </submittedName>
</protein>
<evidence type="ECO:0000313" key="3">
    <source>
        <dbReference type="Proteomes" id="UP000240760"/>
    </source>
</evidence>
<proteinExistence type="predicted"/>
<evidence type="ECO:0000256" key="1">
    <source>
        <dbReference type="SAM" id="MobiDB-lite"/>
    </source>
</evidence>
<dbReference type="AlphaFoldDB" id="A0A2T4C1S7"/>
<keyword evidence="3" id="KW-1185">Reference proteome</keyword>
<feature type="region of interest" description="Disordered" evidence="1">
    <location>
        <begin position="213"/>
        <end position="239"/>
    </location>
</feature>
<feature type="compositionally biased region" description="Polar residues" evidence="1">
    <location>
        <begin position="169"/>
        <end position="179"/>
    </location>
</feature>
<accession>A0A2T4C1S7</accession>